<feature type="compositionally biased region" description="Polar residues" evidence="4">
    <location>
        <begin position="522"/>
        <end position="533"/>
    </location>
</feature>
<dbReference type="Pfam" id="PF03455">
    <property type="entry name" value="dDENN"/>
    <property type="match status" value="1"/>
</dbReference>
<dbReference type="GO" id="GO:0032456">
    <property type="term" value="P:endocytic recycling"/>
    <property type="evidence" value="ECO:0007669"/>
    <property type="project" value="TreeGrafter"/>
</dbReference>
<evidence type="ECO:0000256" key="1">
    <source>
        <dbReference type="ARBA" id="ARBA00004132"/>
    </source>
</evidence>
<dbReference type="FunFam" id="3.30.450.200:FF:000003">
    <property type="entry name" value="DENN domain containing 1A"/>
    <property type="match status" value="1"/>
</dbReference>
<evidence type="ECO:0000259" key="5">
    <source>
        <dbReference type="PROSITE" id="PS50211"/>
    </source>
</evidence>
<evidence type="ECO:0000256" key="2">
    <source>
        <dbReference type="ARBA" id="ARBA00022658"/>
    </source>
</evidence>
<sequence>MGSRIRNDVDRLYLCFCVIAQPESPDQEAKILDSFPKEFEDEQVLNSVPKFAFPCEFEISNIQHFSFVLTEANSKWTFGFCRHDPKTETALVFLSYLPWFEIFVKVLNCVAELIKTSNPEELSNFLYFLYESRVPSPGATLAISYDNNKSTLVLETLPQFRLPTIPQNKNLTEYYNAIDVNNMLVIFASMLYERRIIFKSKRLLRLSACVQAANAIIYPMHWQHIFIPVLPKHLVDYLLAPMPFLIGVPTSIWENMGKSDLGDIVVLDADTNSLETPFNDVESLPHDVVKFLKTQLKNKSTLIGDGLARIFLKALVQLIGGYRDALKFQQGQRITFSEDAFVQSRPSSMQPFLKDVLHLQIFQQFIEERLDLLNTGMGFSDEFEREACSYIGKSSSKQYKEYLSTMRNQGSAFLKTVKNKANPAVKSAVKSVREKGKDVKTAYKGIRSKMKRESTLFYEHSSKMGPPQPRSAPSSPTSNHISRFNQKPVSSTTTYKKQIISLAPSKRSNEYAPLKPPCDDLLSSTSEPDSASKSDALPHLNMNLMEDLQEVINRQFSLADNSDNSSPPTFRNLKPVRSLDAFQPQGTTLASIGSNSLKPLTPTLSLPITAQSSHNTQPTVNPLNLDPFGFSTQFSATSENVTTAYNRMNPFMPDLIQTSLQPRPNSSVNNDPTPPNIFGHAPASHNLLPPASTEKLKVTGSVGDLIRLDAVPREDSFDPLDSNGTSSSSNSSNDSIPFKTGLTNPLYPYYTLNGRDSNTDNNFINSTVNTNSSFLHNTNSTVPPRCNDQDLDLLKEYDLDFTSNTSKSQSAAVNTSKDPFDLAFDNSRVISKKDMQNNWATFD</sequence>
<feature type="compositionally biased region" description="Polar residues" evidence="4">
    <location>
        <begin position="471"/>
        <end position="495"/>
    </location>
</feature>
<feature type="region of interest" description="Disordered" evidence="4">
    <location>
        <begin position="507"/>
        <end position="536"/>
    </location>
</feature>
<dbReference type="InterPro" id="IPR040032">
    <property type="entry name" value="DENND1A/B/C"/>
</dbReference>
<accession>A0AAW2IEP1</accession>
<feature type="compositionally biased region" description="Low complexity" evidence="4">
    <location>
        <begin position="722"/>
        <end position="735"/>
    </location>
</feature>
<keyword evidence="2" id="KW-0344">Guanine-nucleotide releasing factor</keyword>
<dbReference type="FunFam" id="3.40.50.11500:FF:000001">
    <property type="entry name" value="Putative DENN domain-containing protein 1A"/>
    <property type="match status" value="1"/>
</dbReference>
<feature type="region of interest" description="Disordered" evidence="4">
    <location>
        <begin position="714"/>
        <end position="739"/>
    </location>
</feature>
<dbReference type="PANTHER" id="PTHR13196:SF14">
    <property type="entry name" value="UDENN DOMAIN-CONTAINING PROTEIN"/>
    <property type="match status" value="1"/>
</dbReference>
<dbReference type="SMART" id="SM00800">
    <property type="entry name" value="uDENN"/>
    <property type="match status" value="1"/>
</dbReference>
<dbReference type="Gene3D" id="3.40.50.11500">
    <property type="match status" value="1"/>
</dbReference>
<dbReference type="InterPro" id="IPR001194">
    <property type="entry name" value="cDENN_dom"/>
</dbReference>
<dbReference type="InterPro" id="IPR005113">
    <property type="entry name" value="uDENN_dom"/>
</dbReference>
<dbReference type="Pfam" id="PF03456">
    <property type="entry name" value="uDENN"/>
    <property type="match status" value="1"/>
</dbReference>
<dbReference type="GO" id="GO:0030136">
    <property type="term" value="C:clathrin-coated vesicle"/>
    <property type="evidence" value="ECO:0007669"/>
    <property type="project" value="UniProtKB-SubCell"/>
</dbReference>
<reference evidence="6" key="1">
    <citation type="journal article" date="2024" name="Gigascience">
        <title>Chromosome-level genome of the poultry shaft louse Menopon gallinae provides insight into the host-switching and adaptive evolution of parasitic lice.</title>
        <authorList>
            <person name="Xu Y."/>
            <person name="Ma L."/>
            <person name="Liu S."/>
            <person name="Liang Y."/>
            <person name="Liu Q."/>
            <person name="He Z."/>
            <person name="Tian L."/>
            <person name="Duan Y."/>
            <person name="Cai W."/>
            <person name="Li H."/>
            <person name="Song F."/>
        </authorList>
    </citation>
    <scope>NUCLEOTIDE SEQUENCE</scope>
    <source>
        <strain evidence="6">Cailab_2023a</strain>
    </source>
</reference>
<keyword evidence="3" id="KW-0968">Cytoplasmic vesicle</keyword>
<feature type="region of interest" description="Disordered" evidence="4">
    <location>
        <begin position="459"/>
        <end position="495"/>
    </location>
</feature>
<dbReference type="GO" id="GO:1901981">
    <property type="term" value="F:phosphatidylinositol phosphate binding"/>
    <property type="evidence" value="ECO:0007669"/>
    <property type="project" value="TreeGrafter"/>
</dbReference>
<dbReference type="SMART" id="SM00801">
    <property type="entry name" value="dDENN"/>
    <property type="match status" value="1"/>
</dbReference>
<dbReference type="EMBL" id="JARGDH010000001">
    <property type="protein sequence ID" value="KAL0280356.1"/>
    <property type="molecule type" value="Genomic_DNA"/>
</dbReference>
<gene>
    <name evidence="6" type="ORF">PYX00_001670</name>
</gene>
<evidence type="ECO:0000256" key="3">
    <source>
        <dbReference type="ARBA" id="ARBA00023329"/>
    </source>
</evidence>
<dbReference type="Pfam" id="PF02141">
    <property type="entry name" value="DENN"/>
    <property type="match status" value="1"/>
</dbReference>
<comment type="subcellular location">
    <subcellularLocation>
        <location evidence="1">Cytoplasmic vesicle</location>
        <location evidence="1">Clathrin-coated vesicle</location>
    </subcellularLocation>
</comment>
<feature type="domain" description="UDENN" evidence="5">
    <location>
        <begin position="12"/>
        <end position="376"/>
    </location>
</feature>
<evidence type="ECO:0000256" key="4">
    <source>
        <dbReference type="SAM" id="MobiDB-lite"/>
    </source>
</evidence>
<dbReference type="SMART" id="SM00799">
    <property type="entry name" value="DENN"/>
    <property type="match status" value="1"/>
</dbReference>
<dbReference type="PROSITE" id="PS50211">
    <property type="entry name" value="DENN"/>
    <property type="match status" value="1"/>
</dbReference>
<proteinExistence type="predicted"/>
<dbReference type="PANTHER" id="PTHR13196">
    <property type="entry name" value="DENN DOMAIN-CONTAINING"/>
    <property type="match status" value="1"/>
</dbReference>
<evidence type="ECO:0000313" key="6">
    <source>
        <dbReference type="EMBL" id="KAL0280356.1"/>
    </source>
</evidence>
<comment type="caution">
    <text evidence="6">The sequence shown here is derived from an EMBL/GenBank/DDBJ whole genome shotgun (WGS) entry which is preliminary data.</text>
</comment>
<dbReference type="GO" id="GO:0005829">
    <property type="term" value="C:cytosol"/>
    <property type="evidence" value="ECO:0007669"/>
    <property type="project" value="TreeGrafter"/>
</dbReference>
<dbReference type="Gene3D" id="6.10.140.1000">
    <property type="match status" value="1"/>
</dbReference>
<dbReference type="AlphaFoldDB" id="A0AAW2IEP1"/>
<dbReference type="Gene3D" id="3.30.450.200">
    <property type="match status" value="1"/>
</dbReference>
<protein>
    <recommendedName>
        <fullName evidence="5">UDENN domain-containing protein</fullName>
    </recommendedName>
</protein>
<dbReference type="InterPro" id="IPR043153">
    <property type="entry name" value="DENN_C"/>
</dbReference>
<name>A0AAW2IEP1_9NEOP</name>
<dbReference type="InterPro" id="IPR005112">
    <property type="entry name" value="dDENN_dom"/>
</dbReference>
<dbReference type="GO" id="GO:0006897">
    <property type="term" value="P:endocytosis"/>
    <property type="evidence" value="ECO:0007669"/>
    <property type="project" value="TreeGrafter"/>
</dbReference>
<organism evidence="6">
    <name type="scientific">Menopon gallinae</name>
    <name type="common">poultry shaft louse</name>
    <dbReference type="NCBI Taxonomy" id="328185"/>
    <lineage>
        <taxon>Eukaryota</taxon>
        <taxon>Metazoa</taxon>
        <taxon>Ecdysozoa</taxon>
        <taxon>Arthropoda</taxon>
        <taxon>Hexapoda</taxon>
        <taxon>Insecta</taxon>
        <taxon>Pterygota</taxon>
        <taxon>Neoptera</taxon>
        <taxon>Paraneoptera</taxon>
        <taxon>Psocodea</taxon>
        <taxon>Troctomorpha</taxon>
        <taxon>Phthiraptera</taxon>
        <taxon>Amblycera</taxon>
        <taxon>Menoponidae</taxon>
        <taxon>Menopon</taxon>
    </lineage>
</organism>
<dbReference type="InterPro" id="IPR037516">
    <property type="entry name" value="Tripartite_DENN"/>
</dbReference>
<dbReference type="GO" id="GO:0005085">
    <property type="term" value="F:guanyl-nucleotide exchange factor activity"/>
    <property type="evidence" value="ECO:0007669"/>
    <property type="project" value="UniProtKB-KW"/>
</dbReference>